<evidence type="ECO:0000313" key="3">
    <source>
        <dbReference type="Proteomes" id="UP000027822"/>
    </source>
</evidence>
<dbReference type="Proteomes" id="UP000027822">
    <property type="component" value="Unassembled WGS sequence"/>
</dbReference>
<proteinExistence type="predicted"/>
<accession>A0A073KB00</accession>
<keyword evidence="3" id="KW-1185">Reference proteome</keyword>
<evidence type="ECO:0000313" key="2">
    <source>
        <dbReference type="EMBL" id="KEK19448.1"/>
    </source>
</evidence>
<protein>
    <submittedName>
        <fullName evidence="2">HemX protein</fullName>
    </submittedName>
</protein>
<organism evidence="2 3">
    <name type="scientific">Bacillus manliponensis</name>
    <dbReference type="NCBI Taxonomy" id="574376"/>
    <lineage>
        <taxon>Bacteria</taxon>
        <taxon>Bacillati</taxon>
        <taxon>Bacillota</taxon>
        <taxon>Bacilli</taxon>
        <taxon>Bacillales</taxon>
        <taxon>Bacillaceae</taxon>
        <taxon>Bacillus</taxon>
        <taxon>Bacillus cereus group</taxon>
    </lineage>
</organism>
<dbReference type="AlphaFoldDB" id="A0A073KB00"/>
<gene>
    <name evidence="2" type="ORF">BAMA_21890</name>
</gene>
<feature type="compositionally biased region" description="Basic residues" evidence="1">
    <location>
        <begin position="31"/>
        <end position="40"/>
    </location>
</feature>
<feature type="compositionally biased region" description="Basic and acidic residues" evidence="1">
    <location>
        <begin position="9"/>
        <end position="21"/>
    </location>
</feature>
<dbReference type="Pfam" id="PF13215">
    <property type="entry name" value="DUF4023"/>
    <property type="match status" value="1"/>
</dbReference>
<evidence type="ECO:0000256" key="1">
    <source>
        <dbReference type="SAM" id="MobiDB-lite"/>
    </source>
</evidence>
<name>A0A073KB00_9BACI</name>
<dbReference type="RefSeq" id="WP_034638748.1">
    <property type="nucleotide sequence ID" value="NZ_CBCSJC010000005.1"/>
</dbReference>
<dbReference type="EMBL" id="JOTN01000007">
    <property type="protein sequence ID" value="KEK19448.1"/>
    <property type="molecule type" value="Genomic_DNA"/>
</dbReference>
<feature type="region of interest" description="Disordered" evidence="1">
    <location>
        <begin position="1"/>
        <end position="40"/>
    </location>
</feature>
<dbReference type="InterPro" id="IPR025097">
    <property type="entry name" value="DUF4023"/>
</dbReference>
<comment type="caution">
    <text evidence="2">The sequence shown here is derived from an EMBL/GenBank/DDBJ whole genome shotgun (WGS) entry which is preliminary data.</text>
</comment>
<sequence>MNNSNDFVENLHEKQEKDERNRKRQGNGNPGKKKPNKTHK</sequence>
<reference evidence="2 3" key="1">
    <citation type="submission" date="2014-06" db="EMBL/GenBank/DDBJ databases">
        <title>Draft genome sequence of Bacillus manliponensis JCM 15802 (MCCC 1A00708).</title>
        <authorList>
            <person name="Lai Q."/>
            <person name="Liu Y."/>
            <person name="Shao Z."/>
        </authorList>
    </citation>
    <scope>NUCLEOTIDE SEQUENCE [LARGE SCALE GENOMIC DNA]</scope>
    <source>
        <strain evidence="2 3">JCM 15802</strain>
    </source>
</reference>